<evidence type="ECO:0000256" key="1">
    <source>
        <dbReference type="SAM" id="Phobius"/>
    </source>
</evidence>
<comment type="caution">
    <text evidence="2">The sequence shown here is derived from an EMBL/GenBank/DDBJ whole genome shotgun (WGS) entry which is preliminary data.</text>
</comment>
<organism evidence="2 3">
    <name type="scientific">Azomonas agilis</name>
    <dbReference type="NCBI Taxonomy" id="116849"/>
    <lineage>
        <taxon>Bacteria</taxon>
        <taxon>Pseudomonadati</taxon>
        <taxon>Pseudomonadota</taxon>
        <taxon>Gammaproteobacteria</taxon>
        <taxon>Pseudomonadales</taxon>
        <taxon>Pseudomonadaceae</taxon>
        <taxon>Azomonas</taxon>
    </lineage>
</organism>
<feature type="transmembrane region" description="Helical" evidence="1">
    <location>
        <begin position="25"/>
        <end position="44"/>
    </location>
</feature>
<evidence type="ECO:0000313" key="2">
    <source>
        <dbReference type="EMBL" id="TWH64903.1"/>
    </source>
</evidence>
<dbReference type="Proteomes" id="UP000319627">
    <property type="component" value="Unassembled WGS sequence"/>
</dbReference>
<dbReference type="OrthoDB" id="283083at2"/>
<accession>A0A562I2M1</accession>
<keyword evidence="1" id="KW-0472">Membrane</keyword>
<proteinExistence type="predicted"/>
<keyword evidence="1" id="KW-0812">Transmembrane</keyword>
<evidence type="ECO:0000313" key="3">
    <source>
        <dbReference type="Proteomes" id="UP000319627"/>
    </source>
</evidence>
<name>A0A562I2M1_9GAMM</name>
<dbReference type="InterPro" id="IPR025489">
    <property type="entry name" value="DUF4381"/>
</dbReference>
<reference evidence="2 3" key="1">
    <citation type="submission" date="2019-07" db="EMBL/GenBank/DDBJ databases">
        <title>Genomic Encyclopedia of Type Strains, Phase I: the one thousand microbial genomes (KMG-I) project.</title>
        <authorList>
            <person name="Kyrpides N."/>
        </authorList>
    </citation>
    <scope>NUCLEOTIDE SEQUENCE [LARGE SCALE GENOMIC DNA]</scope>
    <source>
        <strain evidence="2 3">DSM 375</strain>
    </source>
</reference>
<protein>
    <submittedName>
        <fullName evidence="2">Uncharacterized protein DUF4381</fullName>
    </submittedName>
</protein>
<dbReference type="RefSeq" id="WP_144571554.1">
    <property type="nucleotide sequence ID" value="NZ_VLKG01000006.1"/>
</dbReference>
<keyword evidence="3" id="KW-1185">Reference proteome</keyword>
<sequence length="172" mass="19528">MDRTTQLAPLIIPAPPGFWPLAPGWWLLICIALFSVAGLGMIYYRKRHRDTLLVETTSEAQTLVDPLEQLRQTALEEFHQLDRPLAGAPASQWLQQINALLKRISRIRYPNANPHTLSGRAWLAFLDSRCPAAGLTRWMILVEGAYRTECRLDQRSIDGLSQAICTWIQKHA</sequence>
<dbReference type="Pfam" id="PF14316">
    <property type="entry name" value="DUF4381"/>
    <property type="match status" value="1"/>
</dbReference>
<gene>
    <name evidence="2" type="ORF">LX59_01844</name>
</gene>
<dbReference type="EMBL" id="VLKG01000006">
    <property type="protein sequence ID" value="TWH64903.1"/>
    <property type="molecule type" value="Genomic_DNA"/>
</dbReference>
<keyword evidence="1" id="KW-1133">Transmembrane helix</keyword>
<dbReference type="AlphaFoldDB" id="A0A562I2M1"/>